<dbReference type="Proteomes" id="UP001162889">
    <property type="component" value="Unassembled WGS sequence"/>
</dbReference>
<keyword evidence="3" id="KW-0472">Membrane</keyword>
<comment type="caution">
    <text evidence="6">The sequence shown here is derived from an EMBL/GenBank/DDBJ whole genome shotgun (WGS) entry which is preliminary data.</text>
</comment>
<name>A0AA41HAK1_9BURK</name>
<dbReference type="Proteomes" id="UP001155901">
    <property type="component" value="Unassembled WGS sequence"/>
</dbReference>
<dbReference type="PANTHER" id="PTHR30469:SF37">
    <property type="entry name" value="RAGD PROTEIN"/>
    <property type="match status" value="1"/>
</dbReference>
<sequence>MSEKRHATLGIHHTPEDGAHHHPHRGPILRRAKLAGLIAIVLLLAGGAATLVQRAVHANALATATTELNQQYVLVTSAKAAPGGEPLSLPGTLQGIIESPIYARSSGYVLRWTRDIGARVNKGEVLAEIDTPEVDQQLSQAVAARQQAAASLELAKSSAERWEALRRKDAVTQQELNERNSAYTQAQANLAAADANVRRLQKTGDFKRVVAPFSGVITSRTVDVGDLINGGNGGADRALFRLAQVDPLRVYVYVPQAYAQRIKIGDRVTVTQAELTGQKFSGTVVRTAGAIDAATRTMQVEINLPNKDNALLTGSYVQVALPLSGSSNALLVPSNVLLFRPEGPRVAMVGGDGKVKLQAITLGHDLGNRMEVLGGLTTAERLVLNPADSLADGDVVQVKQAKADAGAGAAGKASQ</sequence>
<evidence type="ECO:0000313" key="6">
    <source>
        <dbReference type="EMBL" id="MBV6323729.1"/>
    </source>
</evidence>
<feature type="transmembrane region" description="Helical" evidence="3">
    <location>
        <begin position="34"/>
        <end position="52"/>
    </location>
</feature>
<keyword evidence="3" id="KW-1133">Transmembrane helix</keyword>
<reference evidence="6" key="1">
    <citation type="submission" date="2021-07" db="EMBL/GenBank/DDBJ databases">
        <title>Characterization of violacein-producing bacteria and related species.</title>
        <authorList>
            <person name="Wilson H.S."/>
            <person name="De Leon M.E."/>
        </authorList>
    </citation>
    <scope>NUCLEOTIDE SEQUENCE</scope>
    <source>
        <strain evidence="6">HSC-15S17</strain>
    </source>
</reference>
<dbReference type="EMBL" id="JALJZU010000002">
    <property type="protein sequence ID" value="MCP2007415.1"/>
    <property type="molecule type" value="Genomic_DNA"/>
</dbReference>
<organism evidence="6 8">
    <name type="scientific">Duganella violaceipulchra</name>
    <dbReference type="NCBI Taxonomy" id="2849652"/>
    <lineage>
        <taxon>Bacteria</taxon>
        <taxon>Pseudomonadati</taxon>
        <taxon>Pseudomonadota</taxon>
        <taxon>Betaproteobacteria</taxon>
        <taxon>Burkholderiales</taxon>
        <taxon>Oxalobacteraceae</taxon>
        <taxon>Telluria group</taxon>
        <taxon>Duganella</taxon>
    </lineage>
</organism>
<dbReference type="InterPro" id="IPR058625">
    <property type="entry name" value="MdtA-like_BSH"/>
</dbReference>
<comment type="similarity">
    <text evidence="1">Belongs to the membrane fusion protein (MFP) (TC 8.A.1) family.</text>
</comment>
<proteinExistence type="inferred from homology"/>
<evidence type="ECO:0000256" key="2">
    <source>
        <dbReference type="SAM" id="MobiDB-lite"/>
    </source>
</evidence>
<dbReference type="Pfam" id="PF25917">
    <property type="entry name" value="BSH_RND"/>
    <property type="match status" value="1"/>
</dbReference>
<keyword evidence="9" id="KW-1185">Reference proteome</keyword>
<evidence type="ECO:0000259" key="5">
    <source>
        <dbReference type="Pfam" id="PF25954"/>
    </source>
</evidence>
<feature type="domain" description="CusB-like beta-barrel" evidence="5">
    <location>
        <begin position="252"/>
        <end position="321"/>
    </location>
</feature>
<dbReference type="AlphaFoldDB" id="A0AA41HAK1"/>
<evidence type="ECO:0000256" key="3">
    <source>
        <dbReference type="SAM" id="Phobius"/>
    </source>
</evidence>
<accession>A0AA41HAK1</accession>
<dbReference type="InterPro" id="IPR058792">
    <property type="entry name" value="Beta-barrel_RND_2"/>
</dbReference>
<evidence type="ECO:0000313" key="9">
    <source>
        <dbReference type="Proteomes" id="UP001162889"/>
    </source>
</evidence>
<keyword evidence="3" id="KW-0812">Transmembrane</keyword>
<evidence type="ECO:0000313" key="8">
    <source>
        <dbReference type="Proteomes" id="UP001155901"/>
    </source>
</evidence>
<reference evidence="7" key="2">
    <citation type="submission" date="2022-03" db="EMBL/GenBank/DDBJ databases">
        <title>Genome Encyclopedia of Bacteria and Archaea VI: Functional Genomics of Type Strains.</title>
        <authorList>
            <person name="Whitman W."/>
        </authorList>
    </citation>
    <scope>NUCLEOTIDE SEQUENCE</scope>
    <source>
        <strain evidence="7">HSC-15S17</strain>
    </source>
</reference>
<feature type="domain" description="Multidrug resistance protein MdtA-like barrel-sandwich hybrid" evidence="4">
    <location>
        <begin position="101"/>
        <end position="232"/>
    </location>
</feature>
<dbReference type="InterPro" id="IPR006143">
    <property type="entry name" value="RND_pump_MFP"/>
</dbReference>
<dbReference type="RefSeq" id="WP_217944546.1">
    <property type="nucleotide sequence ID" value="NZ_JAHTGR010000013.1"/>
</dbReference>
<dbReference type="PANTHER" id="PTHR30469">
    <property type="entry name" value="MULTIDRUG RESISTANCE PROTEIN MDTA"/>
    <property type="match status" value="1"/>
</dbReference>
<evidence type="ECO:0000256" key="1">
    <source>
        <dbReference type="ARBA" id="ARBA00009477"/>
    </source>
</evidence>
<dbReference type="NCBIfam" id="TIGR01730">
    <property type="entry name" value="RND_mfp"/>
    <property type="match status" value="1"/>
</dbReference>
<feature type="region of interest" description="Disordered" evidence="2">
    <location>
        <begin position="1"/>
        <end position="25"/>
    </location>
</feature>
<gene>
    <name evidence="6" type="ORF">KVP70_22590</name>
    <name evidence="7" type="ORF">L1274_001108</name>
</gene>
<protein>
    <submittedName>
        <fullName evidence="6">Efflux RND transporter periplasmic adaptor subunit</fullName>
    </submittedName>
    <submittedName>
        <fullName evidence="7">RND family efflux transporter MFP subunit</fullName>
    </submittedName>
</protein>
<dbReference type="Pfam" id="PF25954">
    <property type="entry name" value="Beta-barrel_RND_2"/>
    <property type="match status" value="1"/>
</dbReference>
<dbReference type="GO" id="GO:0015562">
    <property type="term" value="F:efflux transmembrane transporter activity"/>
    <property type="evidence" value="ECO:0007669"/>
    <property type="project" value="TreeGrafter"/>
</dbReference>
<dbReference type="FunFam" id="2.40.30.170:FF:000010">
    <property type="entry name" value="Efflux RND transporter periplasmic adaptor subunit"/>
    <property type="match status" value="1"/>
</dbReference>
<dbReference type="GO" id="GO:1990281">
    <property type="term" value="C:efflux pump complex"/>
    <property type="evidence" value="ECO:0007669"/>
    <property type="project" value="TreeGrafter"/>
</dbReference>
<evidence type="ECO:0000259" key="4">
    <source>
        <dbReference type="Pfam" id="PF25917"/>
    </source>
</evidence>
<dbReference type="EMBL" id="JAHTGR010000013">
    <property type="protein sequence ID" value="MBV6323729.1"/>
    <property type="molecule type" value="Genomic_DNA"/>
</dbReference>
<evidence type="ECO:0000313" key="7">
    <source>
        <dbReference type="EMBL" id="MCP2007415.1"/>
    </source>
</evidence>